<organism evidence="1 2">
    <name type="scientific">Pseudoalteromonas phenolica</name>
    <dbReference type="NCBI Taxonomy" id="161398"/>
    <lineage>
        <taxon>Bacteria</taxon>
        <taxon>Pseudomonadati</taxon>
        <taxon>Pseudomonadota</taxon>
        <taxon>Gammaproteobacteria</taxon>
        <taxon>Alteromonadales</taxon>
        <taxon>Pseudoalteromonadaceae</taxon>
        <taxon>Pseudoalteromonas</taxon>
    </lineage>
</organism>
<dbReference type="KEGG" id="pphe:PP2015_143"/>
<evidence type="ECO:0000313" key="2">
    <source>
        <dbReference type="Proteomes" id="UP000061457"/>
    </source>
</evidence>
<evidence type="ECO:0000313" key="1">
    <source>
        <dbReference type="EMBL" id="ALO40671.1"/>
    </source>
</evidence>
<dbReference type="RefSeq" id="WP_157599063.1">
    <property type="nucleotide sequence ID" value="NZ_CP013187.1"/>
</dbReference>
<reference evidence="1 2" key="1">
    <citation type="submission" date="2015-11" db="EMBL/GenBank/DDBJ databases">
        <authorList>
            <person name="Zhang Y."/>
            <person name="Guo Z."/>
        </authorList>
    </citation>
    <scope>NUCLEOTIDE SEQUENCE [LARGE SCALE GENOMIC DNA]</scope>
    <source>
        <strain evidence="1 2">KCTC 12086</strain>
    </source>
</reference>
<dbReference type="EMBL" id="CP013187">
    <property type="protein sequence ID" value="ALO40671.1"/>
    <property type="molecule type" value="Genomic_DNA"/>
</dbReference>
<proteinExistence type="predicted"/>
<dbReference type="PATRIC" id="fig|161398.10.peg.148"/>
<protein>
    <submittedName>
        <fullName evidence="1">Uncharacterized protein</fullName>
    </submittedName>
</protein>
<dbReference type="OrthoDB" id="9801052at2"/>
<dbReference type="AlphaFoldDB" id="A0A0S2JY24"/>
<dbReference type="Proteomes" id="UP000061457">
    <property type="component" value="Chromosome I"/>
</dbReference>
<gene>
    <name evidence="1" type="ORF">PP2015_143</name>
</gene>
<accession>A0A0S2JY24</accession>
<sequence length="54" mass="6095">MTAIYNFFAALFLSTAPVNELPKEPVIEPQSKVCIPMPIGDEWDFECIDPYGMD</sequence>
<keyword evidence="2" id="KW-1185">Reference proteome</keyword>
<name>A0A0S2JY24_9GAMM</name>